<proteinExistence type="inferred from homology"/>
<evidence type="ECO:0000259" key="10">
    <source>
        <dbReference type="PROSITE" id="PS50156"/>
    </source>
</evidence>
<evidence type="ECO:0000313" key="12">
    <source>
        <dbReference type="Proteomes" id="UP000440578"/>
    </source>
</evidence>
<dbReference type="InterPro" id="IPR051697">
    <property type="entry name" value="Patched_domain-protein"/>
</dbReference>
<name>A0A6A4WW76_AMPAM</name>
<comment type="subcellular location">
    <subcellularLocation>
        <location evidence="1">Cell membrane</location>
        <topology evidence="1">Multi-pass membrane protein</topology>
    </subcellularLocation>
</comment>
<feature type="transmembrane region" description="Helical" evidence="9">
    <location>
        <begin position="768"/>
        <end position="789"/>
    </location>
</feature>
<feature type="transmembrane region" description="Helical" evidence="9">
    <location>
        <begin position="381"/>
        <end position="403"/>
    </location>
</feature>
<feature type="domain" description="SSD" evidence="10">
    <location>
        <begin position="266"/>
        <end position="403"/>
    </location>
</feature>
<feature type="transmembrane region" description="Helical" evidence="9">
    <location>
        <begin position="266"/>
        <end position="284"/>
    </location>
</feature>
<feature type="transmembrane region" description="Helical" evidence="9">
    <location>
        <begin position="328"/>
        <end position="349"/>
    </location>
</feature>
<feature type="transmembrane region" description="Helical" evidence="9">
    <location>
        <begin position="664"/>
        <end position="685"/>
    </location>
</feature>
<dbReference type="PANTHER" id="PTHR10796:SF92">
    <property type="entry name" value="PATCHED-RELATED, ISOFORM A"/>
    <property type="match status" value="1"/>
</dbReference>
<keyword evidence="4 9" id="KW-0812">Transmembrane</keyword>
<feature type="region of interest" description="Disordered" evidence="8">
    <location>
        <begin position="825"/>
        <end position="964"/>
    </location>
</feature>
<keyword evidence="7" id="KW-0325">Glycoprotein</keyword>
<evidence type="ECO:0000256" key="5">
    <source>
        <dbReference type="ARBA" id="ARBA00022989"/>
    </source>
</evidence>
<dbReference type="InterPro" id="IPR003392">
    <property type="entry name" value="PTHD_SSD"/>
</dbReference>
<feature type="transmembrane region" description="Helical" evidence="9">
    <location>
        <begin position="296"/>
        <end position="316"/>
    </location>
</feature>
<dbReference type="PROSITE" id="PS50156">
    <property type="entry name" value="SSD"/>
    <property type="match status" value="1"/>
</dbReference>
<protein>
    <submittedName>
        <fullName evidence="11">Patched domain-containing protein 1</fullName>
    </submittedName>
</protein>
<feature type="transmembrane region" description="Helical" evidence="9">
    <location>
        <begin position="736"/>
        <end position="761"/>
    </location>
</feature>
<feature type="transmembrane region" description="Helical" evidence="9">
    <location>
        <begin position="638"/>
        <end position="658"/>
    </location>
</feature>
<feature type="transmembrane region" description="Helical" evidence="9">
    <location>
        <begin position="508"/>
        <end position="528"/>
    </location>
</feature>
<sequence>MRCSRTLGVVDRVLSAQFRRLGAHIGRRPSYFIIFPVMITLLAATGVQQLRYQDDPEYLFSPSTGRSKQERATVDRLYPTNFSQFNTGRMADMGHFIRLVVTAPAGGGPLLTERVFDQLYELDEAVRKVRVDAGEESWTYDQICATWGDDCLDNVALKMRKYIKDVEANKSTVTYPVWFEADDVLPVIETFGSPELDGDRVVDVPALQMLYWVGNHEYFNVSLSLKWELAVQERLAQIIPTFEHLNISRFGSETLKRELDVNTRSVIPYMAATVVVMLLFSMVSTSMADWVRSKPLLGLAGVVSALMACGTAFGILMYCQLEFIGINLAAPFLMLGIGLDDTFVMLAAWRRTRVQDPVPERMAVTYGDAAVSITITSLTNVISFLVGAISPFPSVQIFCLYTVPEGVHFEEMDCPVAVTFAWHVLFFGACLALSGYAEQRNLHALTLRPVLPVSQSGQLQVADSTGSSAPEGISEKEPWNERDNQDHALMTFFRDSLGRALNKPAVKALVIVAFLCYLGVAIWGCTMVREGLDRRKLSRDDSYAIHAYEVEDRYFRMHPYRIQWLEGSQYEQDVIFDSAGEKIVSTRFLIQTQDIRDTQEDMRMMLELRRICDESDFKCTVYHPMFTFFDQFAVVREVSIQSISISAVVMMIVSLVFIPSPTCSLWVAFSIISIETGVVGYMTLWNVNLDCISMINLIMCIGFSVDFSAHISYAYLSGRGLSADDRLREALHSLGLPILQGGVSTILAVGTLALAPSYIFITFFKTNFLVIAFGMLHGMLLLPVLLSLLGPGSHCCSGRGKGEDPEEPRVESIACPEQKIILASETPLRIPRPQTTLPKTKAGSDRESLEGSRDLGLGTSAEEESSSSRESSVGVASDEGPSPATSRSRPARSRSLCARAERYANAGYVTDDELNSPIPAARQRVRHRSERGRPSSRSSSGIASSQSSTQSSSVNSSHPGSPAR</sequence>
<feature type="compositionally biased region" description="Low complexity" evidence="8">
    <location>
        <begin position="935"/>
        <end position="964"/>
    </location>
</feature>
<evidence type="ECO:0000256" key="9">
    <source>
        <dbReference type="SAM" id="Phobius"/>
    </source>
</evidence>
<evidence type="ECO:0000313" key="11">
    <source>
        <dbReference type="EMBL" id="KAF0307910.1"/>
    </source>
</evidence>
<dbReference type="GO" id="GO:0005886">
    <property type="term" value="C:plasma membrane"/>
    <property type="evidence" value="ECO:0007669"/>
    <property type="project" value="UniProtKB-SubCell"/>
</dbReference>
<evidence type="ECO:0000256" key="8">
    <source>
        <dbReference type="SAM" id="MobiDB-lite"/>
    </source>
</evidence>
<organism evidence="11 12">
    <name type="scientific">Amphibalanus amphitrite</name>
    <name type="common">Striped barnacle</name>
    <name type="synonym">Balanus amphitrite</name>
    <dbReference type="NCBI Taxonomy" id="1232801"/>
    <lineage>
        <taxon>Eukaryota</taxon>
        <taxon>Metazoa</taxon>
        <taxon>Ecdysozoa</taxon>
        <taxon>Arthropoda</taxon>
        <taxon>Crustacea</taxon>
        <taxon>Multicrustacea</taxon>
        <taxon>Cirripedia</taxon>
        <taxon>Thoracica</taxon>
        <taxon>Thoracicalcarea</taxon>
        <taxon>Balanomorpha</taxon>
        <taxon>Balanoidea</taxon>
        <taxon>Balanidae</taxon>
        <taxon>Amphibalaninae</taxon>
        <taxon>Amphibalanus</taxon>
    </lineage>
</organism>
<feature type="compositionally biased region" description="Low complexity" evidence="8">
    <location>
        <begin position="881"/>
        <end position="898"/>
    </location>
</feature>
<dbReference type="AlphaFoldDB" id="A0A6A4WW76"/>
<dbReference type="OrthoDB" id="411630at2759"/>
<gene>
    <name evidence="11" type="primary">PTCHD1</name>
    <name evidence="11" type="ORF">FJT64_020839</name>
</gene>
<evidence type="ECO:0000256" key="4">
    <source>
        <dbReference type="ARBA" id="ARBA00022692"/>
    </source>
</evidence>
<reference evidence="11 12" key="1">
    <citation type="submission" date="2019-07" db="EMBL/GenBank/DDBJ databases">
        <title>Draft genome assembly of a fouling barnacle, Amphibalanus amphitrite (Darwin, 1854): The first reference genome for Thecostraca.</title>
        <authorList>
            <person name="Kim W."/>
        </authorList>
    </citation>
    <scope>NUCLEOTIDE SEQUENCE [LARGE SCALE GENOMIC DNA]</scope>
    <source>
        <strain evidence="11">SNU_AA5</strain>
        <tissue evidence="11">Soma without cirri and trophi</tissue>
    </source>
</reference>
<feature type="compositionally biased region" description="Basic and acidic residues" evidence="8">
    <location>
        <begin position="842"/>
        <end position="853"/>
    </location>
</feature>
<dbReference type="EMBL" id="VIIS01000534">
    <property type="protein sequence ID" value="KAF0307910.1"/>
    <property type="molecule type" value="Genomic_DNA"/>
</dbReference>
<comment type="similarity">
    <text evidence="2">Belongs to the patched family.</text>
</comment>
<evidence type="ECO:0000256" key="1">
    <source>
        <dbReference type="ARBA" id="ARBA00004651"/>
    </source>
</evidence>
<keyword evidence="12" id="KW-1185">Reference proteome</keyword>
<dbReference type="Pfam" id="PF02460">
    <property type="entry name" value="Patched"/>
    <property type="match status" value="1"/>
</dbReference>
<evidence type="ECO:0000256" key="2">
    <source>
        <dbReference type="ARBA" id="ARBA00005585"/>
    </source>
</evidence>
<evidence type="ECO:0000256" key="6">
    <source>
        <dbReference type="ARBA" id="ARBA00023136"/>
    </source>
</evidence>
<dbReference type="FunFam" id="1.20.1640.10:FF:000013">
    <property type="entry name" value="PaTched Related family"/>
    <property type="match status" value="1"/>
</dbReference>
<feature type="transmembrane region" description="Helical" evidence="9">
    <location>
        <begin position="29"/>
        <end position="47"/>
    </location>
</feature>
<dbReference type="Proteomes" id="UP000440578">
    <property type="component" value="Unassembled WGS sequence"/>
</dbReference>
<dbReference type="SUPFAM" id="SSF82866">
    <property type="entry name" value="Multidrug efflux transporter AcrB transmembrane domain"/>
    <property type="match status" value="2"/>
</dbReference>
<dbReference type="InterPro" id="IPR000731">
    <property type="entry name" value="SSD"/>
</dbReference>
<evidence type="ECO:0000256" key="7">
    <source>
        <dbReference type="ARBA" id="ARBA00023180"/>
    </source>
</evidence>
<keyword evidence="6 9" id="KW-0472">Membrane</keyword>
<dbReference type="PANTHER" id="PTHR10796">
    <property type="entry name" value="PATCHED-RELATED"/>
    <property type="match status" value="1"/>
</dbReference>
<evidence type="ECO:0000256" key="3">
    <source>
        <dbReference type="ARBA" id="ARBA00022475"/>
    </source>
</evidence>
<accession>A0A6A4WW76</accession>
<comment type="caution">
    <text evidence="11">The sequence shown here is derived from an EMBL/GenBank/DDBJ whole genome shotgun (WGS) entry which is preliminary data.</text>
</comment>
<keyword evidence="5 9" id="KW-1133">Transmembrane helix</keyword>
<dbReference type="GO" id="GO:0030659">
    <property type="term" value="C:cytoplasmic vesicle membrane"/>
    <property type="evidence" value="ECO:0007669"/>
    <property type="project" value="TreeGrafter"/>
</dbReference>
<keyword evidence="3" id="KW-1003">Cell membrane</keyword>
<dbReference type="Gene3D" id="1.20.1640.10">
    <property type="entry name" value="Multidrug efflux transporter AcrB transmembrane domain"/>
    <property type="match status" value="2"/>
</dbReference>
<feature type="transmembrane region" description="Helical" evidence="9">
    <location>
        <begin position="697"/>
        <end position="716"/>
    </location>
</feature>